<gene>
    <name evidence="2" type="ORF">LTR05_000566</name>
</gene>
<organism evidence="2 3">
    <name type="scientific">Lithohypha guttulata</name>
    <dbReference type="NCBI Taxonomy" id="1690604"/>
    <lineage>
        <taxon>Eukaryota</taxon>
        <taxon>Fungi</taxon>
        <taxon>Dikarya</taxon>
        <taxon>Ascomycota</taxon>
        <taxon>Pezizomycotina</taxon>
        <taxon>Eurotiomycetes</taxon>
        <taxon>Chaetothyriomycetidae</taxon>
        <taxon>Chaetothyriales</taxon>
        <taxon>Trichomeriaceae</taxon>
        <taxon>Lithohypha</taxon>
    </lineage>
</organism>
<dbReference type="PANTHER" id="PTHR13265">
    <property type="entry name" value="THO COMPLEX SUBUNIT 1"/>
    <property type="match status" value="1"/>
</dbReference>
<evidence type="ECO:0000256" key="1">
    <source>
        <dbReference type="SAM" id="MobiDB-lite"/>
    </source>
</evidence>
<evidence type="ECO:0000313" key="2">
    <source>
        <dbReference type="EMBL" id="KAK5090394.1"/>
    </source>
</evidence>
<reference evidence="2 3" key="1">
    <citation type="submission" date="2023-08" db="EMBL/GenBank/DDBJ databases">
        <title>Black Yeasts Isolated from many extreme environments.</title>
        <authorList>
            <person name="Coleine C."/>
            <person name="Stajich J.E."/>
            <person name="Selbmann L."/>
        </authorList>
    </citation>
    <scope>NUCLEOTIDE SEQUENCE [LARGE SCALE GENOMIC DNA]</scope>
    <source>
        <strain evidence="2 3">CCFEE 5910</strain>
    </source>
</reference>
<sequence length="597" mass="67668">MSIKEVPLVSAYRAVAESATRTEADKILAQVRSIRASSDETPASHSASVETAFREQLIELIASINIEEDDFSPVWSLLDALNLLCDNELCDFPVGFYLVEDLLDSQTINGCRKVFNYLESRRERMTKLNFHPKQQTILRCCNELLRRLSRAEDTVFCGRVFIYLFQSFQLGDKSSINLRGEFHTENVTIFDDIAPSGEGAREADARNGEVNKSIDLHTLYPTFWALQNLFSSPTRLFQAQSMFQFKDAIQQTLTTFVQVSKDAPVSTSTDPEKRGTKRKIDDLNGAHSTLNSSAFNPKYLTNRDLFDLEIHDIQFRRHFLVQSLIILDFLLALSTQSKTKLATEYTQKSIIATLYGKFTLSEDDRLWCIETRKDIERCLESDGNGTEGRMFLRMVNMVLSRDKNWVRWKVDNCPAISKPPVTQDVSEHSQHELLKLNRKANAPLSKPKGSDQLAFLSQSESLDSMKNMRHEPPTLEKYYNDIQTLELDLDFATEDEKKDIEEQMAGKLWRALRSAKGRRFVLCEEIKNGENLGALVGKSKEEPVSETNGEHVEGIPDEEGKGMQQDEIDTRPENEVVAGEAGPSSANPEPDPVKQEA</sequence>
<dbReference type="Pfam" id="PF11957">
    <property type="entry name" value="efThoc1"/>
    <property type="match status" value="1"/>
</dbReference>
<accession>A0AAN7T692</accession>
<dbReference type="InterPro" id="IPR021861">
    <property type="entry name" value="THO_THOC1"/>
</dbReference>
<keyword evidence="3" id="KW-1185">Reference proteome</keyword>
<feature type="region of interest" description="Disordered" evidence="1">
    <location>
        <begin position="537"/>
        <end position="597"/>
    </location>
</feature>
<feature type="compositionally biased region" description="Basic and acidic residues" evidence="1">
    <location>
        <begin position="538"/>
        <end position="561"/>
    </location>
</feature>
<dbReference type="AlphaFoldDB" id="A0AAN7T692"/>
<protein>
    <recommendedName>
        <fullName evidence="4">THO complex subunit 1</fullName>
    </recommendedName>
</protein>
<name>A0AAN7T692_9EURO</name>
<evidence type="ECO:0008006" key="4">
    <source>
        <dbReference type="Google" id="ProtNLM"/>
    </source>
</evidence>
<dbReference type="GO" id="GO:0006406">
    <property type="term" value="P:mRNA export from nucleus"/>
    <property type="evidence" value="ECO:0007669"/>
    <property type="project" value="TreeGrafter"/>
</dbReference>
<proteinExistence type="predicted"/>
<evidence type="ECO:0000313" key="3">
    <source>
        <dbReference type="Proteomes" id="UP001309876"/>
    </source>
</evidence>
<comment type="caution">
    <text evidence="2">The sequence shown here is derived from an EMBL/GenBank/DDBJ whole genome shotgun (WGS) entry which is preliminary data.</text>
</comment>
<dbReference type="EMBL" id="JAVRRJ010000001">
    <property type="protein sequence ID" value="KAK5090394.1"/>
    <property type="molecule type" value="Genomic_DNA"/>
</dbReference>
<dbReference type="GO" id="GO:0000445">
    <property type="term" value="C:THO complex part of transcription export complex"/>
    <property type="evidence" value="ECO:0007669"/>
    <property type="project" value="TreeGrafter"/>
</dbReference>
<dbReference type="Proteomes" id="UP001309876">
    <property type="component" value="Unassembled WGS sequence"/>
</dbReference>
<dbReference type="PANTHER" id="PTHR13265:SF0">
    <property type="entry name" value="HPR1"/>
    <property type="match status" value="1"/>
</dbReference>